<dbReference type="Pfam" id="PF13231">
    <property type="entry name" value="PMT_2"/>
    <property type="match status" value="1"/>
</dbReference>
<dbReference type="GO" id="GO:0016763">
    <property type="term" value="F:pentosyltransferase activity"/>
    <property type="evidence" value="ECO:0007669"/>
    <property type="project" value="TreeGrafter"/>
</dbReference>
<dbReference type="EMBL" id="CP000804">
    <property type="protein sequence ID" value="ABU59264.1"/>
    <property type="molecule type" value="Genomic_DNA"/>
</dbReference>
<dbReference type="eggNOG" id="COG0457">
    <property type="taxonomic scope" value="Bacteria"/>
</dbReference>
<dbReference type="Pfam" id="PF13432">
    <property type="entry name" value="TPR_16"/>
    <property type="match status" value="1"/>
</dbReference>
<evidence type="ECO:0000259" key="9">
    <source>
        <dbReference type="Pfam" id="PF13231"/>
    </source>
</evidence>
<keyword evidence="2" id="KW-1003">Cell membrane</keyword>
<feature type="transmembrane region" description="Helical" evidence="8">
    <location>
        <begin position="381"/>
        <end position="399"/>
    </location>
</feature>
<evidence type="ECO:0000256" key="5">
    <source>
        <dbReference type="ARBA" id="ARBA00022692"/>
    </source>
</evidence>
<dbReference type="InterPro" id="IPR038731">
    <property type="entry name" value="RgtA/B/C-like"/>
</dbReference>
<feature type="transmembrane region" description="Helical" evidence="8">
    <location>
        <begin position="180"/>
        <end position="209"/>
    </location>
</feature>
<feature type="transmembrane region" description="Helical" evidence="8">
    <location>
        <begin position="123"/>
        <end position="143"/>
    </location>
</feature>
<keyword evidence="3" id="KW-0328">Glycosyltransferase</keyword>
<dbReference type="InterPro" id="IPR050297">
    <property type="entry name" value="LipidA_mod_glycosyltrf_83"/>
</dbReference>
<dbReference type="SUPFAM" id="SSF48452">
    <property type="entry name" value="TPR-like"/>
    <property type="match status" value="1"/>
</dbReference>
<dbReference type="GO" id="GO:0009103">
    <property type="term" value="P:lipopolysaccharide biosynthetic process"/>
    <property type="evidence" value="ECO:0007669"/>
    <property type="project" value="UniProtKB-ARBA"/>
</dbReference>
<evidence type="ECO:0000256" key="4">
    <source>
        <dbReference type="ARBA" id="ARBA00022679"/>
    </source>
</evidence>
<feature type="transmembrane region" description="Helical" evidence="8">
    <location>
        <begin position="229"/>
        <end position="249"/>
    </location>
</feature>
<feature type="transmembrane region" description="Helical" evidence="8">
    <location>
        <begin position="149"/>
        <end position="168"/>
    </location>
</feature>
<evidence type="ECO:0000256" key="7">
    <source>
        <dbReference type="ARBA" id="ARBA00023136"/>
    </source>
</evidence>
<proteinExistence type="predicted"/>
<dbReference type="Proteomes" id="UP000000263">
    <property type="component" value="Chromosome"/>
</dbReference>
<gene>
    <name evidence="10" type="ordered locus">Rcas_3210</name>
</gene>
<dbReference type="InterPro" id="IPR011990">
    <property type="entry name" value="TPR-like_helical_dom_sf"/>
</dbReference>
<evidence type="ECO:0000256" key="1">
    <source>
        <dbReference type="ARBA" id="ARBA00004651"/>
    </source>
</evidence>
<keyword evidence="5 8" id="KW-0812">Transmembrane</keyword>
<feature type="transmembrane region" description="Helical" evidence="8">
    <location>
        <begin position="432"/>
        <end position="449"/>
    </location>
</feature>
<name>A7NNX0_ROSCS</name>
<dbReference type="OrthoDB" id="135689at2"/>
<keyword evidence="7 8" id="KW-0472">Membrane</keyword>
<evidence type="ECO:0000313" key="10">
    <source>
        <dbReference type="EMBL" id="ABU59264.1"/>
    </source>
</evidence>
<feature type="domain" description="Glycosyltransferase RgtA/B/C/D-like" evidence="9">
    <location>
        <begin position="74"/>
        <end position="226"/>
    </location>
</feature>
<feature type="transmembrane region" description="Helical" evidence="8">
    <location>
        <begin position="99"/>
        <end position="116"/>
    </location>
</feature>
<dbReference type="Gene3D" id="1.25.40.10">
    <property type="entry name" value="Tetratricopeptide repeat domain"/>
    <property type="match status" value="1"/>
</dbReference>
<evidence type="ECO:0000256" key="6">
    <source>
        <dbReference type="ARBA" id="ARBA00022989"/>
    </source>
</evidence>
<dbReference type="STRING" id="383372.Rcas_3210"/>
<accession>A7NNX0</accession>
<sequence length="709" mass="78426">MSSTVSEARASPLATTCALLALLALAGVVLRLWFISVSPLDPRYSNADDGDYYRRALRFAVTGAYVDDAWLIRPPLHVFFFALWLRLALILGIPQQGVLFVQLAQTALAALMPLIGYDLARRLFGSARAGLLFAGFLALWHPLVEQTTVLFSEHLYLFLFVLHLWLLVRYDQEGRLRDLALAGVALGAAALTRSPALYAGMFVVGWLAVRALTVAQPDMASRWEAVKAAIAPAIVVIAACLAIVAPWTMRNYLMYGHLIPVDTLGQINLWLDLDDVARRNEHIETLRRMPQSERHIYALERAREILAADPLRPFRPMWDTFRHIWKAQFIEDYFVKQSFFTRPLRETAPLGLAGDLIWLTFTTAGLAGLAGQAREGVHFRLFFLAWIGYSLLTVLIFHVEPRYLLPLWVMIALYGAGMATARWNGARATPRLALQAAIVATFFGLLLTYRDYPAIISSGVARERAMIAGLSAYQAHDYPAAEQAFRAALAAQPRFVDAQVHLALALAAQQRYDEALALIRRNSSRHAELVFGALLRDTGKTAQAANLLTYIETIAGEDIQRWALTWLHPPPVAILSVGNGLDMGYLTGFSPAENGVAGGFRWLEGQGMIVLPFAEPLDNDAVVILSMTGGEAATTTPLTVRIGNGPEQRVGVVRGQWRRYHLLAPTGSVKEQRLVIALRAPTFVPALRDPASDDARALSLRLARVQVRR</sequence>
<evidence type="ECO:0000256" key="3">
    <source>
        <dbReference type="ARBA" id="ARBA00022676"/>
    </source>
</evidence>
<evidence type="ECO:0000313" key="11">
    <source>
        <dbReference type="Proteomes" id="UP000000263"/>
    </source>
</evidence>
<dbReference type="AlphaFoldDB" id="A7NNX0"/>
<evidence type="ECO:0000256" key="8">
    <source>
        <dbReference type="SAM" id="Phobius"/>
    </source>
</evidence>
<dbReference type="KEGG" id="rca:Rcas_3210"/>
<dbReference type="HOGENOM" id="CLU_022870_0_0_0"/>
<feature type="transmembrane region" description="Helical" evidence="8">
    <location>
        <begin position="12"/>
        <end position="34"/>
    </location>
</feature>
<evidence type="ECO:0000256" key="2">
    <source>
        <dbReference type="ARBA" id="ARBA00022475"/>
    </source>
</evidence>
<keyword evidence="4" id="KW-0808">Transferase</keyword>
<organism evidence="10 11">
    <name type="scientific">Roseiflexus castenholzii (strain DSM 13941 / HLO8)</name>
    <dbReference type="NCBI Taxonomy" id="383372"/>
    <lineage>
        <taxon>Bacteria</taxon>
        <taxon>Bacillati</taxon>
        <taxon>Chloroflexota</taxon>
        <taxon>Chloroflexia</taxon>
        <taxon>Chloroflexales</taxon>
        <taxon>Roseiflexineae</taxon>
        <taxon>Roseiflexaceae</taxon>
        <taxon>Roseiflexus</taxon>
    </lineage>
</organism>
<dbReference type="GO" id="GO:0005886">
    <property type="term" value="C:plasma membrane"/>
    <property type="evidence" value="ECO:0007669"/>
    <property type="project" value="UniProtKB-SubCell"/>
</dbReference>
<protein>
    <recommendedName>
        <fullName evidence="9">Glycosyltransferase RgtA/B/C/D-like domain-containing protein</fullName>
    </recommendedName>
</protein>
<feature type="transmembrane region" description="Helical" evidence="8">
    <location>
        <begin position="405"/>
        <end position="425"/>
    </location>
</feature>
<reference evidence="10 11" key="1">
    <citation type="submission" date="2007-08" db="EMBL/GenBank/DDBJ databases">
        <title>Complete sequence of Roseiflexus castenholzii DSM 13941.</title>
        <authorList>
            <consortium name="US DOE Joint Genome Institute"/>
            <person name="Copeland A."/>
            <person name="Lucas S."/>
            <person name="Lapidus A."/>
            <person name="Barry K."/>
            <person name="Glavina del Rio T."/>
            <person name="Dalin E."/>
            <person name="Tice H."/>
            <person name="Pitluck S."/>
            <person name="Thompson L.S."/>
            <person name="Brettin T."/>
            <person name="Bruce D."/>
            <person name="Detter J.C."/>
            <person name="Han C."/>
            <person name="Tapia R."/>
            <person name="Schmutz J."/>
            <person name="Larimer F."/>
            <person name="Land M."/>
            <person name="Hauser L."/>
            <person name="Kyrpides N."/>
            <person name="Mikhailova N."/>
            <person name="Bryant D.A."/>
            <person name="Hanada S."/>
            <person name="Tsukatani Y."/>
            <person name="Richardson P."/>
        </authorList>
    </citation>
    <scope>NUCLEOTIDE SEQUENCE [LARGE SCALE GENOMIC DNA]</scope>
    <source>
        <strain evidence="11">DSM 13941 / HLO8</strain>
    </source>
</reference>
<dbReference type="PANTHER" id="PTHR33908">
    <property type="entry name" value="MANNOSYLTRANSFERASE YKCB-RELATED"/>
    <property type="match status" value="1"/>
</dbReference>
<comment type="subcellular location">
    <subcellularLocation>
        <location evidence="1">Cell membrane</location>
        <topology evidence="1">Multi-pass membrane protein</topology>
    </subcellularLocation>
</comment>
<dbReference type="PANTHER" id="PTHR33908:SF11">
    <property type="entry name" value="MEMBRANE PROTEIN"/>
    <property type="match status" value="1"/>
</dbReference>
<feature type="transmembrane region" description="Helical" evidence="8">
    <location>
        <begin position="76"/>
        <end position="93"/>
    </location>
</feature>
<keyword evidence="6 8" id="KW-1133">Transmembrane helix</keyword>
<keyword evidence="11" id="KW-1185">Reference proteome</keyword>